<evidence type="ECO:0000313" key="3">
    <source>
        <dbReference type="Proteomes" id="UP000265520"/>
    </source>
</evidence>
<feature type="non-terminal residue" evidence="2">
    <location>
        <position position="167"/>
    </location>
</feature>
<reference evidence="2 3" key="1">
    <citation type="journal article" date="2018" name="Front. Plant Sci.">
        <title>Red Clover (Trifolium pratense) and Zigzag Clover (T. medium) - A Picture of Genomic Similarities and Differences.</title>
        <authorList>
            <person name="Dluhosova J."/>
            <person name="Istvanek J."/>
            <person name="Nedelnik J."/>
            <person name="Repkova J."/>
        </authorList>
    </citation>
    <scope>NUCLEOTIDE SEQUENCE [LARGE SCALE GENOMIC DNA]</scope>
    <source>
        <strain evidence="3">cv. 10/8</strain>
        <tissue evidence="2">Leaf</tissue>
    </source>
</reference>
<sequence length="167" mass="18176">MNSLYLDPIGTEKAKIDVEASEKVTTETLTQEESEPPKVTDDPILTGEVEPPKFDNPSDTAKIVDQVFQTFNKQVGGSDVGMNVDTPGTTKIVDQVADYVLTTMSCELQKTVDEETKGNTQPDKSEGPKSCYEEENSSSDKIMAEDTEVVTIDESYSGPSTKKNAPD</sequence>
<keyword evidence="3" id="KW-1185">Reference proteome</keyword>
<dbReference type="EMBL" id="LXQA010090019">
    <property type="protein sequence ID" value="MCI13880.1"/>
    <property type="molecule type" value="Genomic_DNA"/>
</dbReference>
<proteinExistence type="predicted"/>
<evidence type="ECO:0000313" key="2">
    <source>
        <dbReference type="EMBL" id="MCI13880.1"/>
    </source>
</evidence>
<dbReference type="AlphaFoldDB" id="A0A392PR07"/>
<organism evidence="2 3">
    <name type="scientific">Trifolium medium</name>
    <dbReference type="NCBI Taxonomy" id="97028"/>
    <lineage>
        <taxon>Eukaryota</taxon>
        <taxon>Viridiplantae</taxon>
        <taxon>Streptophyta</taxon>
        <taxon>Embryophyta</taxon>
        <taxon>Tracheophyta</taxon>
        <taxon>Spermatophyta</taxon>
        <taxon>Magnoliopsida</taxon>
        <taxon>eudicotyledons</taxon>
        <taxon>Gunneridae</taxon>
        <taxon>Pentapetalae</taxon>
        <taxon>rosids</taxon>
        <taxon>fabids</taxon>
        <taxon>Fabales</taxon>
        <taxon>Fabaceae</taxon>
        <taxon>Papilionoideae</taxon>
        <taxon>50 kb inversion clade</taxon>
        <taxon>NPAAA clade</taxon>
        <taxon>Hologalegina</taxon>
        <taxon>IRL clade</taxon>
        <taxon>Trifolieae</taxon>
        <taxon>Trifolium</taxon>
    </lineage>
</organism>
<feature type="region of interest" description="Disordered" evidence="1">
    <location>
        <begin position="20"/>
        <end position="58"/>
    </location>
</feature>
<evidence type="ECO:0000256" key="1">
    <source>
        <dbReference type="SAM" id="MobiDB-lite"/>
    </source>
</evidence>
<feature type="compositionally biased region" description="Basic and acidic residues" evidence="1">
    <location>
        <begin position="111"/>
        <end position="127"/>
    </location>
</feature>
<dbReference type="Proteomes" id="UP000265520">
    <property type="component" value="Unassembled WGS sequence"/>
</dbReference>
<accession>A0A392PR07</accession>
<protein>
    <submittedName>
        <fullName evidence="2">Uncharacterized protein</fullName>
    </submittedName>
</protein>
<feature type="region of interest" description="Disordered" evidence="1">
    <location>
        <begin position="111"/>
        <end position="167"/>
    </location>
</feature>
<name>A0A392PR07_9FABA</name>
<feature type="compositionally biased region" description="Polar residues" evidence="1">
    <location>
        <begin position="157"/>
        <end position="167"/>
    </location>
</feature>
<comment type="caution">
    <text evidence="2">The sequence shown here is derived from an EMBL/GenBank/DDBJ whole genome shotgun (WGS) entry which is preliminary data.</text>
</comment>